<organism evidence="3">
    <name type="scientific">Arabidopsis lyrata subsp. lyrata</name>
    <name type="common">Lyre-leaved rock-cress</name>
    <dbReference type="NCBI Taxonomy" id="81972"/>
    <lineage>
        <taxon>Eukaryota</taxon>
        <taxon>Viridiplantae</taxon>
        <taxon>Streptophyta</taxon>
        <taxon>Embryophyta</taxon>
        <taxon>Tracheophyta</taxon>
        <taxon>Spermatophyta</taxon>
        <taxon>Magnoliopsida</taxon>
        <taxon>eudicotyledons</taxon>
        <taxon>Gunneridae</taxon>
        <taxon>Pentapetalae</taxon>
        <taxon>rosids</taxon>
        <taxon>malvids</taxon>
        <taxon>Brassicales</taxon>
        <taxon>Brassicaceae</taxon>
        <taxon>Camelineae</taxon>
        <taxon>Arabidopsis</taxon>
    </lineage>
</organism>
<protein>
    <submittedName>
        <fullName evidence="2">Uncharacterized protein</fullName>
    </submittedName>
</protein>
<dbReference type="HOGENOM" id="CLU_179561_0_0_1"/>
<name>D7LBD7_ARALL</name>
<dbReference type="EMBL" id="GL348716">
    <property type="protein sequence ID" value="EFH56641.1"/>
    <property type="molecule type" value="Genomic_DNA"/>
</dbReference>
<feature type="chain" id="PRO_5003102264" evidence="1">
    <location>
        <begin position="30"/>
        <end position="82"/>
    </location>
</feature>
<feature type="signal peptide" evidence="1">
    <location>
        <begin position="1"/>
        <end position="29"/>
    </location>
</feature>
<keyword evidence="3" id="KW-1185">Reference proteome</keyword>
<sequence>MAASKTTIFIVFVLCLSCTLLVNISGIQATAPSSTSKESLTAETELTNGERCKTDNDCPQSHPCPKEFYYACLLGECTCIAI</sequence>
<accession>D7LBD7</accession>
<dbReference type="AlphaFoldDB" id="D7LBD7"/>
<evidence type="ECO:0000313" key="3">
    <source>
        <dbReference type="Proteomes" id="UP000008694"/>
    </source>
</evidence>
<keyword evidence="1" id="KW-0732">Signal</keyword>
<dbReference type="KEGG" id="aly:9316449"/>
<proteinExistence type="predicted"/>
<dbReference type="OrthoDB" id="1109947at2759"/>
<dbReference type="eggNOG" id="KOG1075">
    <property type="taxonomic scope" value="Eukaryota"/>
</dbReference>
<dbReference type="Proteomes" id="UP000008694">
    <property type="component" value="Unassembled WGS sequence"/>
</dbReference>
<dbReference type="Gramene" id="fgenesh1_pm.C_scaffold_4000054">
    <property type="protein sequence ID" value="fgenesh1_pm.C_scaffold_4000054"/>
    <property type="gene ID" value="fgenesh1_pm.C_scaffold_4000054"/>
</dbReference>
<evidence type="ECO:0000256" key="1">
    <source>
        <dbReference type="SAM" id="SignalP"/>
    </source>
</evidence>
<reference evidence="3" key="1">
    <citation type="journal article" date="2011" name="Nat. Genet.">
        <title>The Arabidopsis lyrata genome sequence and the basis of rapid genome size change.</title>
        <authorList>
            <person name="Hu T.T."/>
            <person name="Pattyn P."/>
            <person name="Bakker E.G."/>
            <person name="Cao J."/>
            <person name="Cheng J.-F."/>
            <person name="Clark R.M."/>
            <person name="Fahlgren N."/>
            <person name="Fawcett J.A."/>
            <person name="Grimwood J."/>
            <person name="Gundlach H."/>
            <person name="Haberer G."/>
            <person name="Hollister J.D."/>
            <person name="Ossowski S."/>
            <person name="Ottilar R.P."/>
            <person name="Salamov A.A."/>
            <person name="Schneeberger K."/>
            <person name="Spannagl M."/>
            <person name="Wang X."/>
            <person name="Yang L."/>
            <person name="Nasrallah M.E."/>
            <person name="Bergelson J."/>
            <person name="Carrington J.C."/>
            <person name="Gaut B.S."/>
            <person name="Schmutz J."/>
            <person name="Mayer K.F.X."/>
            <person name="Van de Peer Y."/>
            <person name="Grigoriev I.V."/>
            <person name="Nordborg M."/>
            <person name="Weigel D."/>
            <person name="Guo Y.-L."/>
        </authorList>
    </citation>
    <scope>NUCLEOTIDE SEQUENCE [LARGE SCALE GENOMIC DNA]</scope>
    <source>
        <strain evidence="3">cv. MN47</strain>
    </source>
</reference>
<gene>
    <name evidence="2" type="ORF">ARALYDRAFT_319997</name>
</gene>
<evidence type="ECO:0000313" key="2">
    <source>
        <dbReference type="EMBL" id="EFH56641.1"/>
    </source>
</evidence>